<dbReference type="InterPro" id="IPR000595">
    <property type="entry name" value="cNMP-bd_dom"/>
</dbReference>
<dbReference type="OrthoDB" id="417078at2759"/>
<dbReference type="PROSITE" id="PS50042">
    <property type="entry name" value="CNMP_BINDING_3"/>
    <property type="match status" value="2"/>
</dbReference>
<dbReference type="Pfam" id="PF00027">
    <property type="entry name" value="cNMP_binding"/>
    <property type="match status" value="2"/>
</dbReference>
<proteinExistence type="predicted"/>
<evidence type="ECO:0000313" key="2">
    <source>
        <dbReference type="EMBL" id="OEU13464.1"/>
    </source>
</evidence>
<dbReference type="Gene3D" id="2.60.120.10">
    <property type="entry name" value="Jelly Rolls"/>
    <property type="match status" value="2"/>
</dbReference>
<dbReference type="PROSITE" id="PS00888">
    <property type="entry name" value="CNMP_BINDING_1"/>
    <property type="match status" value="1"/>
</dbReference>
<sequence length="261" mass="29169">SFTAPIFQKSQEEKKLIRDALKSNFVFGACSERELRTIVDAFEEFNFGREEKIIVQGDVGDYFYVLKTGKVRFEVNGKLVGNAEEGTTFGELALLYSSPRAASAIADGKVTLYRVDQKTFRYIMQSQTMKTEMAKKELLQGVKFLNFLDPSDINKLVHTMVPRVFNEGEYITRNGDEDDTLYVIQEGKVCITEVSSCSAKKENQELGPGDHFGETALLHKEDHVKDATVVGLTKGLALSIDKETFEKVVGDIAKLAIQAED</sequence>
<feature type="non-terminal residue" evidence="2">
    <location>
        <position position="1"/>
    </location>
</feature>
<dbReference type="PRINTS" id="PR00103">
    <property type="entry name" value="CAMPKINASE"/>
</dbReference>
<dbReference type="Proteomes" id="UP000095751">
    <property type="component" value="Unassembled WGS sequence"/>
</dbReference>
<dbReference type="PANTHER" id="PTHR11635:SF152">
    <property type="entry name" value="CAMP-DEPENDENT PROTEIN KINASE TYPE I REGULATORY SUBUNIT-RELATED"/>
    <property type="match status" value="1"/>
</dbReference>
<protein>
    <submittedName>
        <fullName evidence="2">Camp-binding domain-like protein</fullName>
    </submittedName>
</protein>
<dbReference type="KEGG" id="fcy:FRACYDRAFT_151858"/>
<reference evidence="2 3" key="1">
    <citation type="submission" date="2016-09" db="EMBL/GenBank/DDBJ databases">
        <title>Extensive genetic diversity and differential bi-allelic expression allows diatom success in the polar Southern Ocean.</title>
        <authorList>
            <consortium name="DOE Joint Genome Institute"/>
            <person name="Mock T."/>
            <person name="Otillar R.P."/>
            <person name="Strauss J."/>
            <person name="Dupont C."/>
            <person name="Frickenhaus S."/>
            <person name="Maumus F."/>
            <person name="Mcmullan M."/>
            <person name="Sanges R."/>
            <person name="Schmutz J."/>
            <person name="Toseland A."/>
            <person name="Valas R."/>
            <person name="Veluchamy A."/>
            <person name="Ward B.J."/>
            <person name="Allen A."/>
            <person name="Barry K."/>
            <person name="Falciatore A."/>
            <person name="Ferrante M."/>
            <person name="Fortunato A.E."/>
            <person name="Gloeckner G."/>
            <person name="Gruber A."/>
            <person name="Hipkin R."/>
            <person name="Janech M."/>
            <person name="Kroth P."/>
            <person name="Leese F."/>
            <person name="Lindquist E."/>
            <person name="Lyon B.R."/>
            <person name="Martin J."/>
            <person name="Mayer C."/>
            <person name="Parker M."/>
            <person name="Quesneville H."/>
            <person name="Raymond J."/>
            <person name="Uhlig C."/>
            <person name="Valentin K.U."/>
            <person name="Worden A.Z."/>
            <person name="Armbrust E.V."/>
            <person name="Bowler C."/>
            <person name="Green B."/>
            <person name="Moulton V."/>
            <person name="Van Oosterhout C."/>
            <person name="Grigoriev I."/>
        </authorList>
    </citation>
    <scope>NUCLEOTIDE SEQUENCE [LARGE SCALE GENOMIC DNA]</scope>
    <source>
        <strain evidence="2 3">CCMP1102</strain>
    </source>
</reference>
<feature type="domain" description="Cyclic nucleotide-binding" evidence="1">
    <location>
        <begin position="144"/>
        <end position="250"/>
    </location>
</feature>
<dbReference type="InterPro" id="IPR050503">
    <property type="entry name" value="cAMP-dep_PK_reg_su-like"/>
</dbReference>
<dbReference type="AlphaFoldDB" id="A0A1E7F5R9"/>
<dbReference type="InterPro" id="IPR018490">
    <property type="entry name" value="cNMP-bd_dom_sf"/>
</dbReference>
<evidence type="ECO:0000259" key="1">
    <source>
        <dbReference type="PROSITE" id="PS50042"/>
    </source>
</evidence>
<dbReference type="InParanoid" id="A0A1E7F5R9"/>
<feature type="domain" description="Cyclic nucleotide-binding" evidence="1">
    <location>
        <begin position="26"/>
        <end position="141"/>
    </location>
</feature>
<dbReference type="InterPro" id="IPR014710">
    <property type="entry name" value="RmlC-like_jellyroll"/>
</dbReference>
<dbReference type="PANTHER" id="PTHR11635">
    <property type="entry name" value="CAMP-DEPENDENT PROTEIN KINASE REGULATORY CHAIN"/>
    <property type="match status" value="1"/>
</dbReference>
<keyword evidence="3" id="KW-1185">Reference proteome</keyword>
<organism evidence="2 3">
    <name type="scientific">Fragilariopsis cylindrus CCMP1102</name>
    <dbReference type="NCBI Taxonomy" id="635003"/>
    <lineage>
        <taxon>Eukaryota</taxon>
        <taxon>Sar</taxon>
        <taxon>Stramenopiles</taxon>
        <taxon>Ochrophyta</taxon>
        <taxon>Bacillariophyta</taxon>
        <taxon>Bacillariophyceae</taxon>
        <taxon>Bacillariophycidae</taxon>
        <taxon>Bacillariales</taxon>
        <taxon>Bacillariaceae</taxon>
        <taxon>Fragilariopsis</taxon>
    </lineage>
</organism>
<dbReference type="GO" id="GO:0030552">
    <property type="term" value="F:cAMP binding"/>
    <property type="evidence" value="ECO:0007669"/>
    <property type="project" value="TreeGrafter"/>
</dbReference>
<feature type="non-terminal residue" evidence="2">
    <location>
        <position position="261"/>
    </location>
</feature>
<dbReference type="SUPFAM" id="SSF51206">
    <property type="entry name" value="cAMP-binding domain-like"/>
    <property type="match status" value="2"/>
</dbReference>
<accession>A0A1E7F5R9</accession>
<dbReference type="GO" id="GO:0034236">
    <property type="term" value="F:protein kinase A catalytic subunit binding"/>
    <property type="evidence" value="ECO:0007669"/>
    <property type="project" value="TreeGrafter"/>
</dbReference>
<dbReference type="CDD" id="cd00038">
    <property type="entry name" value="CAP_ED"/>
    <property type="match status" value="2"/>
</dbReference>
<dbReference type="GO" id="GO:0004862">
    <property type="term" value="F:cAMP-dependent protein kinase inhibitor activity"/>
    <property type="evidence" value="ECO:0007669"/>
    <property type="project" value="TreeGrafter"/>
</dbReference>
<gene>
    <name evidence="2" type="ORF">FRACYDRAFT_151858</name>
</gene>
<dbReference type="GO" id="GO:0005952">
    <property type="term" value="C:cAMP-dependent protein kinase complex"/>
    <property type="evidence" value="ECO:0007669"/>
    <property type="project" value="InterPro"/>
</dbReference>
<evidence type="ECO:0000313" key="3">
    <source>
        <dbReference type="Proteomes" id="UP000095751"/>
    </source>
</evidence>
<name>A0A1E7F5R9_9STRA</name>
<dbReference type="InterPro" id="IPR018488">
    <property type="entry name" value="cNMP-bd_CS"/>
</dbReference>
<dbReference type="EMBL" id="KV784361">
    <property type="protein sequence ID" value="OEU13464.1"/>
    <property type="molecule type" value="Genomic_DNA"/>
</dbReference>
<dbReference type="GO" id="GO:0005829">
    <property type="term" value="C:cytosol"/>
    <property type="evidence" value="ECO:0007669"/>
    <property type="project" value="TreeGrafter"/>
</dbReference>
<dbReference type="SMART" id="SM00100">
    <property type="entry name" value="cNMP"/>
    <property type="match status" value="2"/>
</dbReference>
<dbReference type="PROSITE" id="PS00889">
    <property type="entry name" value="CNMP_BINDING_2"/>
    <property type="match status" value="1"/>
</dbReference>